<dbReference type="EMBL" id="JBBNFP010000013">
    <property type="protein sequence ID" value="MEQ2486446.1"/>
    <property type="molecule type" value="Genomic_DNA"/>
</dbReference>
<feature type="transmembrane region" description="Helical" evidence="1">
    <location>
        <begin position="363"/>
        <end position="388"/>
    </location>
</feature>
<dbReference type="PANTHER" id="PTHR38454:SF1">
    <property type="entry name" value="INTEGRAL MEMBRANE PROTEIN"/>
    <property type="match status" value="1"/>
</dbReference>
<name>A0ABV1FPV7_9BACT</name>
<organism evidence="2 3">
    <name type="scientific">Hallella faecis</name>
    <dbReference type="NCBI Taxonomy" id="2841596"/>
    <lineage>
        <taxon>Bacteria</taxon>
        <taxon>Pseudomonadati</taxon>
        <taxon>Bacteroidota</taxon>
        <taxon>Bacteroidia</taxon>
        <taxon>Bacteroidales</taxon>
        <taxon>Prevotellaceae</taxon>
        <taxon>Hallella</taxon>
    </lineage>
</organism>
<evidence type="ECO:0000313" key="2">
    <source>
        <dbReference type="EMBL" id="MEQ2486446.1"/>
    </source>
</evidence>
<protein>
    <submittedName>
        <fullName evidence="2">YfhO family protein</fullName>
    </submittedName>
</protein>
<feature type="transmembrane region" description="Helical" evidence="1">
    <location>
        <begin position="503"/>
        <end position="522"/>
    </location>
</feature>
<feature type="transmembrane region" description="Helical" evidence="1">
    <location>
        <begin position="101"/>
        <end position="118"/>
    </location>
</feature>
<feature type="transmembrane region" description="Helical" evidence="1">
    <location>
        <begin position="225"/>
        <end position="244"/>
    </location>
</feature>
<keyword evidence="1" id="KW-1133">Transmembrane helix</keyword>
<feature type="transmembrane region" description="Helical" evidence="1">
    <location>
        <begin position="529"/>
        <end position="545"/>
    </location>
</feature>
<dbReference type="RefSeq" id="WP_215760157.1">
    <property type="nucleotide sequence ID" value="NZ_JAHKBE010000031.1"/>
</dbReference>
<dbReference type="PANTHER" id="PTHR38454">
    <property type="entry name" value="INTEGRAL MEMBRANE PROTEIN-RELATED"/>
    <property type="match status" value="1"/>
</dbReference>
<dbReference type="Pfam" id="PF09586">
    <property type="entry name" value="YfhO"/>
    <property type="match status" value="1"/>
</dbReference>
<sequence length="845" mass="95300">MKTLKKCLPDILVVVLFAIISFAYFAPADLDGRILYQDDHSAGRGAGQEASEYYQRTGERTRWTNATFCGMPTYQTSPSYHSTDLLDKVMDFYHLWLPDNVWYLFAYLLGFYIMLRAFNFKQHLAALGSIVWAFSSYFLIIIAAGHIWKVMALAYLPPMIGGLALAYRGKYLWGFIVTAIFTAFEVKANHVQMTYYYLFAILFMVIAWLVDAIRNHQMARFWKASGVAVAAAAIGISINLSNLYHTWQYSKESMRGKSELVKKNSANQTDSGLDRDYITQWSYGLSETWTLLVPNTKGGASVPMAANGKAMEKADPNYMQAYQSIGQYWGNQPMTSGPVYVGAFVLMLFVLGLFIVKGPMKWALLAATILSILLSWGRNFMGFTNFFIDYVPMYAKFRTVASILVIAEFTIPLLAMMALKRIVDEPDLLAKKARWVYASFALTGGLALLFWLAPGLFFSQFVSNNEMMQFNQIAQQGPDAAQFINGFKGNLVEVRKYIFSADALRSFFIVLIGLALLMLYRFKKLNSRVLVACIAVLCLIDMWQVDKRYLNDNMFVEKSVRDTPQQMSATDEQILRDKALDYRVLNLATNTFNENTTSYYHKSIGGYHPAKLRRYQELVDAYISKEMGKTASAVAGAAGDMTKVNGDSIFPVINMLNTKYFIMGLQNNQTVPIQNPYAYGNAWFVDKVSYVDNANQELDGLAAIDLRHEAVADKKFEKQLGTAVKQESTSMATLKSYEPNNLKYEVNSEKGGVLVFSEIYYPGWTATVDGQPVELGRVNYVLRAMNIKPGKHEVVLDFHPASINNTEAVAYTAYAILMVMAAFGVFMEWYKRHRKAKALKKAKAA</sequence>
<keyword evidence="3" id="KW-1185">Reference proteome</keyword>
<gene>
    <name evidence="2" type="ORF">AAAT34_05165</name>
</gene>
<feature type="transmembrane region" description="Helical" evidence="1">
    <location>
        <begin position="337"/>
        <end position="356"/>
    </location>
</feature>
<evidence type="ECO:0000256" key="1">
    <source>
        <dbReference type="SAM" id="Phobius"/>
    </source>
</evidence>
<feature type="transmembrane region" description="Helical" evidence="1">
    <location>
        <begin position="400"/>
        <end position="423"/>
    </location>
</feature>
<feature type="transmembrane region" description="Helical" evidence="1">
    <location>
        <begin position="435"/>
        <end position="458"/>
    </location>
</feature>
<proteinExistence type="predicted"/>
<keyword evidence="1" id="KW-0472">Membrane</keyword>
<feature type="transmembrane region" description="Helical" evidence="1">
    <location>
        <begin position="808"/>
        <end position="830"/>
    </location>
</feature>
<dbReference type="Proteomes" id="UP001487296">
    <property type="component" value="Unassembled WGS sequence"/>
</dbReference>
<feature type="transmembrane region" description="Helical" evidence="1">
    <location>
        <begin position="125"/>
        <end position="144"/>
    </location>
</feature>
<dbReference type="InterPro" id="IPR018580">
    <property type="entry name" value="Uncharacterised_YfhO"/>
</dbReference>
<comment type="caution">
    <text evidence="2">The sequence shown here is derived from an EMBL/GenBank/DDBJ whole genome shotgun (WGS) entry which is preliminary data.</text>
</comment>
<accession>A0ABV1FPV7</accession>
<evidence type="ECO:0000313" key="3">
    <source>
        <dbReference type="Proteomes" id="UP001487296"/>
    </source>
</evidence>
<feature type="transmembrane region" description="Helical" evidence="1">
    <location>
        <begin position="7"/>
        <end position="26"/>
    </location>
</feature>
<feature type="transmembrane region" description="Helical" evidence="1">
    <location>
        <begin position="194"/>
        <end position="213"/>
    </location>
</feature>
<keyword evidence="1" id="KW-0812">Transmembrane</keyword>
<reference evidence="2 3" key="1">
    <citation type="submission" date="2024-04" db="EMBL/GenBank/DDBJ databases">
        <title>Human intestinal bacterial collection.</title>
        <authorList>
            <person name="Pauvert C."/>
            <person name="Hitch T.C.A."/>
            <person name="Clavel T."/>
        </authorList>
    </citation>
    <scope>NUCLEOTIDE SEQUENCE [LARGE SCALE GENOMIC DNA]</scope>
    <source>
        <strain evidence="2 3">CLA-AA-H145</strain>
    </source>
</reference>